<evidence type="ECO:0000256" key="3">
    <source>
        <dbReference type="ARBA" id="ARBA00022490"/>
    </source>
</evidence>
<dbReference type="GO" id="GO:0016208">
    <property type="term" value="F:AMP binding"/>
    <property type="evidence" value="ECO:0007669"/>
    <property type="project" value="TreeGrafter"/>
</dbReference>
<dbReference type="PRINTS" id="PR00476">
    <property type="entry name" value="PHFRCTKINASE"/>
</dbReference>
<dbReference type="GO" id="GO:0006002">
    <property type="term" value="P:fructose 6-phosphate metabolic process"/>
    <property type="evidence" value="ECO:0007669"/>
    <property type="project" value="InterPro"/>
</dbReference>
<proteinExistence type="inferred from homology"/>
<evidence type="ECO:0000259" key="10">
    <source>
        <dbReference type="Pfam" id="PF00365"/>
    </source>
</evidence>
<dbReference type="Gene3D" id="3.40.50.460">
    <property type="entry name" value="Phosphofructokinase domain"/>
    <property type="match status" value="1"/>
</dbReference>
<feature type="domain" description="Phosphofructokinase" evidence="10">
    <location>
        <begin position="10"/>
        <end position="303"/>
    </location>
</feature>
<dbReference type="InterPro" id="IPR022953">
    <property type="entry name" value="ATP_PFK"/>
</dbReference>
<dbReference type="GO" id="GO:0005524">
    <property type="term" value="F:ATP binding"/>
    <property type="evidence" value="ECO:0007669"/>
    <property type="project" value="TreeGrafter"/>
</dbReference>
<protein>
    <recommendedName>
        <fullName evidence="10">Phosphofructokinase domain-containing protein</fullName>
    </recommendedName>
</protein>
<dbReference type="GO" id="GO:0042802">
    <property type="term" value="F:identical protein binding"/>
    <property type="evidence" value="ECO:0007669"/>
    <property type="project" value="TreeGrafter"/>
</dbReference>
<dbReference type="AlphaFoldDB" id="A0A329QZU9"/>
<evidence type="ECO:0000256" key="7">
    <source>
        <dbReference type="ARBA" id="ARBA00022842"/>
    </source>
</evidence>
<evidence type="ECO:0000256" key="8">
    <source>
        <dbReference type="ARBA" id="ARBA00023152"/>
    </source>
</evidence>
<evidence type="ECO:0000313" key="11">
    <source>
        <dbReference type="EMBL" id="RAW17855.1"/>
    </source>
</evidence>
<organism evidence="11 12">
    <name type="scientific">Phytoactinopolyspora halophila</name>
    <dbReference type="NCBI Taxonomy" id="1981511"/>
    <lineage>
        <taxon>Bacteria</taxon>
        <taxon>Bacillati</taxon>
        <taxon>Actinomycetota</taxon>
        <taxon>Actinomycetes</taxon>
        <taxon>Jiangellales</taxon>
        <taxon>Jiangellaceae</taxon>
        <taxon>Phytoactinopolyspora</taxon>
    </lineage>
</organism>
<keyword evidence="4" id="KW-0808">Transferase</keyword>
<dbReference type="OrthoDB" id="9802503at2"/>
<evidence type="ECO:0000313" key="12">
    <source>
        <dbReference type="Proteomes" id="UP000250462"/>
    </source>
</evidence>
<dbReference type="RefSeq" id="WP_112256814.1">
    <property type="nucleotide sequence ID" value="NZ_QMIG01000002.1"/>
</dbReference>
<keyword evidence="3" id="KW-0963">Cytoplasm</keyword>
<evidence type="ECO:0000256" key="4">
    <source>
        <dbReference type="ARBA" id="ARBA00022679"/>
    </source>
</evidence>
<keyword evidence="12" id="KW-1185">Reference proteome</keyword>
<dbReference type="GO" id="GO:0046872">
    <property type="term" value="F:metal ion binding"/>
    <property type="evidence" value="ECO:0007669"/>
    <property type="project" value="UniProtKB-KW"/>
</dbReference>
<dbReference type="Pfam" id="PF00365">
    <property type="entry name" value="PFK"/>
    <property type="match status" value="1"/>
</dbReference>
<dbReference type="GO" id="GO:0048029">
    <property type="term" value="F:monosaccharide binding"/>
    <property type="evidence" value="ECO:0007669"/>
    <property type="project" value="TreeGrafter"/>
</dbReference>
<sequence>MSTRVPRSRLLVAQCGGPTAVVNASLAGVVDAAEGTVLGVRQGIRGLVNDWTTPLLPEDTSTWRAEPAAHLESGRFRLDDRHWRAALETCRAHRADRLVLIGGNGTMYVAAQLQRLAHEAYPELRVVGVPKTVDNDLQGTDWTPGFPSAARFLALAVRDIGLDLASMANFEQVRIVETMGRNVGWLARSTALFRDDPDTAPHLIYTPEMAVPTESIVAAIDETYRRVGHALVVVSEGLVPRDTHQHLNEPLIGGVALTLARIVGSELGIAARGEVLGTLQRAASFATSSQDRRLAYELGQAAAGHVDRGDGGLMVRIEGSGTSDVRVGTIALEAVAGHERPLPAEWVATPDDPCEPFQQWLRPLIDAEPGEPSD</sequence>
<dbReference type="SUPFAM" id="SSF53784">
    <property type="entry name" value="Phosphofructokinase"/>
    <property type="match status" value="1"/>
</dbReference>
<comment type="caution">
    <text evidence="11">The sequence shown here is derived from an EMBL/GenBank/DDBJ whole genome shotgun (WGS) entry which is preliminary data.</text>
</comment>
<dbReference type="Proteomes" id="UP000250462">
    <property type="component" value="Unassembled WGS sequence"/>
</dbReference>
<keyword evidence="5" id="KW-0479">Metal-binding</keyword>
<evidence type="ECO:0000256" key="2">
    <source>
        <dbReference type="ARBA" id="ARBA00004679"/>
    </source>
</evidence>
<comment type="pathway">
    <text evidence="2">Carbohydrate degradation; glycolysis; D-glyceraldehyde 3-phosphate and glycerone phosphate from D-glucose: step 3/4.</text>
</comment>
<evidence type="ECO:0000256" key="5">
    <source>
        <dbReference type="ARBA" id="ARBA00022723"/>
    </source>
</evidence>
<dbReference type="NCBIfam" id="NF010675">
    <property type="entry name" value="PRK14072.1"/>
    <property type="match status" value="1"/>
</dbReference>
<dbReference type="UniPathway" id="UPA00109">
    <property type="reaction ID" value="UER00182"/>
</dbReference>
<dbReference type="GO" id="GO:0070095">
    <property type="term" value="F:fructose-6-phosphate binding"/>
    <property type="evidence" value="ECO:0007669"/>
    <property type="project" value="TreeGrafter"/>
</dbReference>
<evidence type="ECO:0000256" key="9">
    <source>
        <dbReference type="ARBA" id="ARBA00038478"/>
    </source>
</evidence>
<dbReference type="GO" id="GO:0005945">
    <property type="term" value="C:6-phosphofructokinase complex"/>
    <property type="evidence" value="ECO:0007669"/>
    <property type="project" value="TreeGrafter"/>
</dbReference>
<accession>A0A329QZU9</accession>
<dbReference type="PIRSF" id="PIRSF036483">
    <property type="entry name" value="PFK_XF0274"/>
    <property type="match status" value="1"/>
</dbReference>
<keyword evidence="8" id="KW-0324">Glycolysis</keyword>
<dbReference type="EMBL" id="QMIG01000002">
    <property type="protein sequence ID" value="RAW17855.1"/>
    <property type="molecule type" value="Genomic_DNA"/>
</dbReference>
<reference evidence="11 12" key="1">
    <citation type="submission" date="2018-06" db="EMBL/GenBank/DDBJ databases">
        <title>Phytoactinopolyspora halophila sp. nov., a novel halophilic actinomycete isolated from a saline soil in China.</title>
        <authorList>
            <person name="Tang S.-K."/>
        </authorList>
    </citation>
    <scope>NUCLEOTIDE SEQUENCE [LARGE SCALE GENOMIC DNA]</scope>
    <source>
        <strain evidence="11 12">YIM 96934</strain>
    </source>
</reference>
<dbReference type="GO" id="GO:0003872">
    <property type="term" value="F:6-phosphofructokinase activity"/>
    <property type="evidence" value="ECO:0007669"/>
    <property type="project" value="InterPro"/>
</dbReference>
<dbReference type="Gene3D" id="3.40.50.450">
    <property type="match status" value="1"/>
</dbReference>
<name>A0A329QZU9_9ACTN</name>
<dbReference type="PANTHER" id="PTHR13697:SF52">
    <property type="entry name" value="ATP-DEPENDENT 6-PHOSPHOFRUCTOKINASE 3"/>
    <property type="match status" value="1"/>
</dbReference>
<keyword evidence="6" id="KW-0418">Kinase</keyword>
<dbReference type="InterPro" id="IPR000023">
    <property type="entry name" value="Phosphofructokinase_dom"/>
</dbReference>
<dbReference type="PANTHER" id="PTHR13697">
    <property type="entry name" value="PHOSPHOFRUCTOKINASE"/>
    <property type="match status" value="1"/>
</dbReference>
<keyword evidence="7" id="KW-0460">Magnesium</keyword>
<gene>
    <name evidence="11" type="ORF">DPM12_03105</name>
</gene>
<evidence type="ECO:0000256" key="6">
    <source>
        <dbReference type="ARBA" id="ARBA00022777"/>
    </source>
</evidence>
<comment type="cofactor">
    <cofactor evidence="1">
        <name>Mg(2+)</name>
        <dbReference type="ChEBI" id="CHEBI:18420"/>
    </cofactor>
</comment>
<dbReference type="GO" id="GO:0061621">
    <property type="term" value="P:canonical glycolysis"/>
    <property type="evidence" value="ECO:0007669"/>
    <property type="project" value="TreeGrafter"/>
</dbReference>
<evidence type="ECO:0000256" key="1">
    <source>
        <dbReference type="ARBA" id="ARBA00001946"/>
    </source>
</evidence>
<dbReference type="GO" id="GO:0030388">
    <property type="term" value="P:fructose 1,6-bisphosphate metabolic process"/>
    <property type="evidence" value="ECO:0007669"/>
    <property type="project" value="TreeGrafter"/>
</dbReference>
<dbReference type="InterPro" id="IPR035966">
    <property type="entry name" value="PKF_sf"/>
</dbReference>
<comment type="similarity">
    <text evidence="9">Belongs to the phosphofructokinase type A (PFKA) family.</text>
</comment>